<dbReference type="EMBL" id="FN649748">
    <property type="protein sequence ID" value="CBJ31538.1"/>
    <property type="molecule type" value="Genomic_DNA"/>
</dbReference>
<dbReference type="CDD" id="cd09247">
    <property type="entry name" value="BRO1_Alix_like_2"/>
    <property type="match status" value="1"/>
</dbReference>
<proteinExistence type="inferred from homology"/>
<keyword evidence="5" id="KW-1185">Reference proteome</keyword>
<feature type="compositionally biased region" description="Basic and acidic residues" evidence="2">
    <location>
        <begin position="373"/>
        <end position="401"/>
    </location>
</feature>
<evidence type="ECO:0000256" key="1">
    <source>
        <dbReference type="ARBA" id="ARBA00008901"/>
    </source>
</evidence>
<dbReference type="InterPro" id="IPR038499">
    <property type="entry name" value="BRO1_sf"/>
</dbReference>
<dbReference type="AlphaFoldDB" id="D7FU11"/>
<dbReference type="OrthoDB" id="187620at2759"/>
<dbReference type="EMBL" id="FN648445">
    <property type="protein sequence ID" value="CBJ31538.1"/>
    <property type="molecule type" value="Genomic_DNA"/>
</dbReference>
<dbReference type="PROSITE" id="PS51180">
    <property type="entry name" value="BRO1"/>
    <property type="match status" value="1"/>
</dbReference>
<dbReference type="PANTHER" id="PTHR23032">
    <property type="entry name" value="BRO1 DOMAIN-CONTAINING PROTEIN BROX"/>
    <property type="match status" value="1"/>
</dbReference>
<dbReference type="InParanoid" id="D7FU11"/>
<protein>
    <recommendedName>
        <fullName evidence="3">BRO1 domain-containing protein</fullName>
    </recommendedName>
</protein>
<gene>
    <name evidence="4" type="ORF">Esi_0262_0036</name>
</gene>
<organism evidence="4 5">
    <name type="scientific">Ectocarpus siliculosus</name>
    <name type="common">Brown alga</name>
    <name type="synonym">Conferva siliculosa</name>
    <dbReference type="NCBI Taxonomy" id="2880"/>
    <lineage>
        <taxon>Eukaryota</taxon>
        <taxon>Sar</taxon>
        <taxon>Stramenopiles</taxon>
        <taxon>Ochrophyta</taxon>
        <taxon>PX clade</taxon>
        <taxon>Phaeophyceae</taxon>
        <taxon>Ectocarpales</taxon>
        <taxon>Ectocarpaceae</taxon>
        <taxon>Ectocarpus</taxon>
    </lineage>
</organism>
<dbReference type="Gene3D" id="1.25.40.280">
    <property type="entry name" value="alix/aip1 like domains"/>
    <property type="match status" value="1"/>
</dbReference>
<comment type="similarity">
    <text evidence="1">Belongs to the BROX family.</text>
</comment>
<evidence type="ECO:0000256" key="2">
    <source>
        <dbReference type="SAM" id="MobiDB-lite"/>
    </source>
</evidence>
<evidence type="ECO:0000313" key="4">
    <source>
        <dbReference type="EMBL" id="CBJ31538.1"/>
    </source>
</evidence>
<accession>D7FU11</accession>
<dbReference type="InterPro" id="IPR038898">
    <property type="entry name" value="BROX"/>
</dbReference>
<evidence type="ECO:0000313" key="5">
    <source>
        <dbReference type="Proteomes" id="UP000002630"/>
    </source>
</evidence>
<reference evidence="4 5" key="1">
    <citation type="journal article" date="2010" name="Nature">
        <title>The Ectocarpus genome and the independent evolution of multicellularity in brown algae.</title>
        <authorList>
            <person name="Cock J.M."/>
            <person name="Sterck L."/>
            <person name="Rouze P."/>
            <person name="Scornet D."/>
            <person name="Allen A.E."/>
            <person name="Amoutzias G."/>
            <person name="Anthouard V."/>
            <person name="Artiguenave F."/>
            <person name="Aury J.M."/>
            <person name="Badger J.H."/>
            <person name="Beszteri B."/>
            <person name="Billiau K."/>
            <person name="Bonnet E."/>
            <person name="Bothwell J.H."/>
            <person name="Bowler C."/>
            <person name="Boyen C."/>
            <person name="Brownlee C."/>
            <person name="Carrano C.J."/>
            <person name="Charrier B."/>
            <person name="Cho G.Y."/>
            <person name="Coelho S.M."/>
            <person name="Collen J."/>
            <person name="Corre E."/>
            <person name="Da Silva C."/>
            <person name="Delage L."/>
            <person name="Delaroque N."/>
            <person name="Dittami S.M."/>
            <person name="Doulbeau S."/>
            <person name="Elias M."/>
            <person name="Farnham G."/>
            <person name="Gachon C.M."/>
            <person name="Gschloessl B."/>
            <person name="Heesch S."/>
            <person name="Jabbari K."/>
            <person name="Jubin C."/>
            <person name="Kawai H."/>
            <person name="Kimura K."/>
            <person name="Kloareg B."/>
            <person name="Kupper F.C."/>
            <person name="Lang D."/>
            <person name="Le Bail A."/>
            <person name="Leblanc C."/>
            <person name="Lerouge P."/>
            <person name="Lohr M."/>
            <person name="Lopez P.J."/>
            <person name="Martens C."/>
            <person name="Maumus F."/>
            <person name="Michel G."/>
            <person name="Miranda-Saavedra D."/>
            <person name="Morales J."/>
            <person name="Moreau H."/>
            <person name="Motomura T."/>
            <person name="Nagasato C."/>
            <person name="Napoli C.A."/>
            <person name="Nelson D.R."/>
            <person name="Nyvall-Collen P."/>
            <person name="Peters A.F."/>
            <person name="Pommier C."/>
            <person name="Potin P."/>
            <person name="Poulain J."/>
            <person name="Quesneville H."/>
            <person name="Read B."/>
            <person name="Rensing S.A."/>
            <person name="Ritter A."/>
            <person name="Rousvoal S."/>
            <person name="Samanta M."/>
            <person name="Samson G."/>
            <person name="Schroeder D.C."/>
            <person name="Segurens B."/>
            <person name="Strittmatter M."/>
            <person name="Tonon T."/>
            <person name="Tregear J.W."/>
            <person name="Valentin K."/>
            <person name="von Dassow P."/>
            <person name="Yamagishi T."/>
            <person name="Van de Peer Y."/>
            <person name="Wincker P."/>
        </authorList>
    </citation>
    <scope>NUCLEOTIDE SEQUENCE [LARGE SCALE GENOMIC DNA]</scope>
    <source>
        <strain evidence="5">Ec32 / CCAP1310/4</strain>
    </source>
</reference>
<dbReference type="InterPro" id="IPR004328">
    <property type="entry name" value="BRO1_dom"/>
</dbReference>
<dbReference type="Proteomes" id="UP000002630">
    <property type="component" value="Linkage Group LG23"/>
</dbReference>
<feature type="domain" description="BRO1" evidence="3">
    <location>
        <begin position="8"/>
        <end position="401"/>
    </location>
</feature>
<dbReference type="PANTHER" id="PTHR23032:SF13">
    <property type="entry name" value="BRO1 DOMAIN-CONTAINING PROTEIN BROX"/>
    <property type="match status" value="1"/>
</dbReference>
<dbReference type="Pfam" id="PF03097">
    <property type="entry name" value="BRO1"/>
    <property type="match status" value="1"/>
</dbReference>
<dbReference type="OMA" id="PSECHAP"/>
<name>D7FU11_ECTSI</name>
<dbReference type="eggNOG" id="ENOG502SAS3">
    <property type="taxonomic scope" value="Eukaryota"/>
</dbReference>
<dbReference type="SMART" id="SM01041">
    <property type="entry name" value="BRO1"/>
    <property type="match status" value="1"/>
</dbReference>
<dbReference type="STRING" id="2880.D7FU11"/>
<feature type="region of interest" description="Disordered" evidence="2">
    <location>
        <begin position="350"/>
        <end position="401"/>
    </location>
</feature>
<evidence type="ECO:0000259" key="3">
    <source>
        <dbReference type="PROSITE" id="PS51180"/>
    </source>
</evidence>
<sequence>MASLADSELSPALLKVATHVYRFPLPATKVIAFTKCFADNLGAEETSKAISSMEQARDDLAHELASGTPNYAQAVAGALRYCPLIAHVLRSLEKANDVVYLNEPLSFTWATGLGERPRQDWITNQAVVWDKCMVLAAQALSYADTVYNMLEDSQGSKFTEAGEHLRKAAGIFERLHKAELPRWVGDTSEAPRLVEAEPGICEGLVHFCLAEAQQMAIGKALVAGKTPKTLLARLCEGVRGQLEEAVSAMRKGGSSSAYHKLDSPFLVHISFQHASACKYVEERRDAVSVGLPPLAGPLRNISHDLKTLQGEFRQLRDAYAKDNNSIYYEPVPDLDMLDPLPQPVVMMKPLPSEEEAPPTETLSFRATGSAPGEEPKDASGLPDADKTDEELARALHEKLNT</sequence>